<dbReference type="GO" id="GO:0071028">
    <property type="term" value="P:nuclear mRNA surveillance"/>
    <property type="evidence" value="ECO:0007669"/>
    <property type="project" value="TreeGrafter"/>
</dbReference>
<evidence type="ECO:0000256" key="6">
    <source>
        <dbReference type="ARBA" id="ARBA00023242"/>
    </source>
</evidence>
<evidence type="ECO:0000259" key="9">
    <source>
        <dbReference type="Pfam" id="PF03725"/>
    </source>
</evidence>
<dbReference type="PANTHER" id="PTHR11097">
    <property type="entry name" value="EXOSOME COMPLEX EXONUCLEASE RIBOSOMAL RNA PROCESSING PROTEIN"/>
    <property type="match status" value="1"/>
</dbReference>
<protein>
    <submittedName>
        <fullName evidence="10">Complex component RRP45</fullName>
    </submittedName>
</protein>
<dbReference type="Gene3D" id="3.30.230.70">
    <property type="entry name" value="GHMP Kinase, N-terminal domain"/>
    <property type="match status" value="1"/>
</dbReference>
<dbReference type="Proteomes" id="UP001153069">
    <property type="component" value="Unassembled WGS sequence"/>
</dbReference>
<dbReference type="GO" id="GO:0034475">
    <property type="term" value="P:U4 snRNA 3'-end processing"/>
    <property type="evidence" value="ECO:0007669"/>
    <property type="project" value="TreeGrafter"/>
</dbReference>
<dbReference type="GO" id="GO:0000467">
    <property type="term" value="P:exonucleolytic trimming to generate mature 3'-end of 5.8S rRNA from tricistronic rRNA transcript (SSU-rRNA, 5.8S rRNA, LSU-rRNA)"/>
    <property type="evidence" value="ECO:0007669"/>
    <property type="project" value="TreeGrafter"/>
</dbReference>
<dbReference type="InterPro" id="IPR033100">
    <property type="entry name" value="Rrp45"/>
</dbReference>
<evidence type="ECO:0000313" key="11">
    <source>
        <dbReference type="Proteomes" id="UP001153069"/>
    </source>
</evidence>
<dbReference type="GO" id="GO:0034473">
    <property type="term" value="P:U1 snRNA 3'-end processing"/>
    <property type="evidence" value="ECO:0007669"/>
    <property type="project" value="TreeGrafter"/>
</dbReference>
<dbReference type="InterPro" id="IPR015847">
    <property type="entry name" value="ExoRNase_PH_dom2"/>
</dbReference>
<keyword evidence="4" id="KW-0963">Cytoplasm</keyword>
<dbReference type="Pfam" id="PF01138">
    <property type="entry name" value="RNase_PH"/>
    <property type="match status" value="1"/>
</dbReference>
<dbReference type="InterPro" id="IPR001247">
    <property type="entry name" value="ExoRNase_PH_dom1"/>
</dbReference>
<evidence type="ECO:0000256" key="4">
    <source>
        <dbReference type="ARBA" id="ARBA00022490"/>
    </source>
</evidence>
<sequence>MPLATASTASSYISIRDDARSLSRNERAFTRECALRTKALRLDGRTSEQVRPVRLHMGRWDHGAECTVEWGNTRVTSLCTAELVRPNLDRPNEGQLVISVDLSPSASPSFRQAPPFTTGAGIAGGGQGPNYAGNNQRLQANRILRCLEKIVLTGGTLDVEALCLVPAQWVWRFHLALTILDDAGNPMDAAVMAAIASLRHYRKPHVDLDAHAGGGDDSNDPALASAPILIPSHLKEPTPLPLHHTPLAISFAFIPLEDGSNLSTAAGVVDRTSSSSSAGVVAALVDPNDREELLQNGSLTVGMNIHAEVCLLDYGGGCELPPTQLQECWKKAEGCIRQLCTMLEASLEQADKQAQADRLQKLVVQQQETRTTTTRSTTTNNNTNTELPPLPSSPYFQQSDNPGENTTAMDVDNNDDDNNVEQVQTEAEEAYRQLALDYSQGYKATKVREDTDHMKHSSQAYFNQAGKLMKTIFESAKSASATADNDQKDKGKAPTVGQPKKQGTKAATTTTTTNKTGKSSETPSKKAKGTKAATAGQLDSDEEETTQMLQSEFKAEQADPAKPDAKAKPMDVDDDDIDDLAMAISSKKKKKKKAKK</sequence>
<dbReference type="AlphaFoldDB" id="A0A9N8HTE5"/>
<dbReference type="SUPFAM" id="SSF55666">
    <property type="entry name" value="Ribonuclease PH domain 2-like"/>
    <property type="match status" value="1"/>
</dbReference>
<comment type="subcellular location">
    <subcellularLocation>
        <location evidence="2">Cytoplasm</location>
    </subcellularLocation>
    <subcellularLocation>
        <location evidence="1">Nucleus</location>
    </subcellularLocation>
</comment>
<feature type="domain" description="Exoribonuclease phosphorolytic" evidence="8">
    <location>
        <begin position="49"/>
        <end position="204"/>
    </location>
</feature>
<feature type="compositionally biased region" description="Basic residues" evidence="7">
    <location>
        <begin position="586"/>
        <end position="596"/>
    </location>
</feature>
<dbReference type="PANTHER" id="PTHR11097:SF14">
    <property type="entry name" value="EXOSOME COMPLEX COMPONENT RRP45"/>
    <property type="match status" value="1"/>
</dbReference>
<feature type="region of interest" description="Disordered" evidence="7">
    <location>
        <begin position="365"/>
        <end position="418"/>
    </location>
</feature>
<dbReference type="EMBL" id="CAICTM010001647">
    <property type="protein sequence ID" value="CAB9525251.1"/>
    <property type="molecule type" value="Genomic_DNA"/>
</dbReference>
<gene>
    <name evidence="10" type="ORF">SEMRO_1649_G288620.1</name>
</gene>
<dbReference type="CDD" id="cd11368">
    <property type="entry name" value="RNase_PH_RRP45"/>
    <property type="match status" value="1"/>
</dbReference>
<feature type="compositionally biased region" description="Polar residues" evidence="7">
    <location>
        <begin position="394"/>
        <end position="408"/>
    </location>
</feature>
<dbReference type="GO" id="GO:0000177">
    <property type="term" value="C:cytoplasmic exosome (RNase complex)"/>
    <property type="evidence" value="ECO:0007669"/>
    <property type="project" value="TreeGrafter"/>
</dbReference>
<feature type="domain" description="Exoribonuclease phosphorolytic" evidence="9">
    <location>
        <begin position="283"/>
        <end position="332"/>
    </location>
</feature>
<feature type="region of interest" description="Disordered" evidence="7">
    <location>
        <begin position="480"/>
        <end position="596"/>
    </location>
</feature>
<dbReference type="GO" id="GO:0000176">
    <property type="term" value="C:nuclear exosome (RNase complex)"/>
    <property type="evidence" value="ECO:0007669"/>
    <property type="project" value="TreeGrafter"/>
</dbReference>
<dbReference type="Pfam" id="PF03725">
    <property type="entry name" value="RNase_PH_C"/>
    <property type="match status" value="1"/>
</dbReference>
<keyword evidence="6" id="KW-0539">Nucleus</keyword>
<keyword evidence="5" id="KW-0694">RNA-binding</keyword>
<evidence type="ECO:0000256" key="7">
    <source>
        <dbReference type="SAM" id="MobiDB-lite"/>
    </source>
</evidence>
<feature type="compositionally biased region" description="Basic and acidic residues" evidence="7">
    <location>
        <begin position="553"/>
        <end position="571"/>
    </location>
</feature>
<feature type="compositionally biased region" description="Low complexity" evidence="7">
    <location>
        <begin position="369"/>
        <end position="385"/>
    </location>
</feature>
<evidence type="ECO:0000256" key="1">
    <source>
        <dbReference type="ARBA" id="ARBA00004123"/>
    </source>
</evidence>
<dbReference type="OrthoDB" id="10264038at2759"/>
<accession>A0A9N8HTE5</accession>
<evidence type="ECO:0000256" key="3">
    <source>
        <dbReference type="ARBA" id="ARBA00006678"/>
    </source>
</evidence>
<evidence type="ECO:0000313" key="10">
    <source>
        <dbReference type="EMBL" id="CAB9525251.1"/>
    </source>
</evidence>
<name>A0A9N8HTE5_9STRA</name>
<reference evidence="10" key="1">
    <citation type="submission" date="2020-06" db="EMBL/GenBank/DDBJ databases">
        <authorList>
            <consortium name="Plant Systems Biology data submission"/>
        </authorList>
    </citation>
    <scope>NUCLEOTIDE SEQUENCE</scope>
    <source>
        <strain evidence="10">D6</strain>
    </source>
</reference>
<dbReference type="InterPro" id="IPR050590">
    <property type="entry name" value="Exosome_comp_Rrp42_subfam"/>
</dbReference>
<comment type="similarity">
    <text evidence="3">Belongs to the RNase PH family.</text>
</comment>
<keyword evidence="11" id="KW-1185">Reference proteome</keyword>
<dbReference type="GO" id="GO:0016075">
    <property type="term" value="P:rRNA catabolic process"/>
    <property type="evidence" value="ECO:0007669"/>
    <property type="project" value="TreeGrafter"/>
</dbReference>
<organism evidence="10 11">
    <name type="scientific">Seminavis robusta</name>
    <dbReference type="NCBI Taxonomy" id="568900"/>
    <lineage>
        <taxon>Eukaryota</taxon>
        <taxon>Sar</taxon>
        <taxon>Stramenopiles</taxon>
        <taxon>Ochrophyta</taxon>
        <taxon>Bacillariophyta</taxon>
        <taxon>Bacillariophyceae</taxon>
        <taxon>Bacillariophycidae</taxon>
        <taxon>Naviculales</taxon>
        <taxon>Naviculaceae</taxon>
        <taxon>Seminavis</taxon>
    </lineage>
</organism>
<evidence type="ECO:0000259" key="8">
    <source>
        <dbReference type="Pfam" id="PF01138"/>
    </source>
</evidence>
<evidence type="ECO:0000256" key="2">
    <source>
        <dbReference type="ARBA" id="ARBA00004496"/>
    </source>
</evidence>
<dbReference type="InterPro" id="IPR036345">
    <property type="entry name" value="ExoRNase_PH_dom2_sf"/>
</dbReference>
<dbReference type="GO" id="GO:0034476">
    <property type="term" value="P:U5 snRNA 3'-end processing"/>
    <property type="evidence" value="ECO:0007669"/>
    <property type="project" value="TreeGrafter"/>
</dbReference>
<comment type="caution">
    <text evidence="10">The sequence shown here is derived from an EMBL/GenBank/DDBJ whole genome shotgun (WGS) entry which is preliminary data.</text>
</comment>
<dbReference type="GO" id="GO:0071038">
    <property type="term" value="P:TRAMP-dependent tRNA surveillance pathway"/>
    <property type="evidence" value="ECO:0007669"/>
    <property type="project" value="TreeGrafter"/>
</dbReference>
<dbReference type="GO" id="GO:0071035">
    <property type="term" value="P:nuclear polyadenylation-dependent rRNA catabolic process"/>
    <property type="evidence" value="ECO:0007669"/>
    <property type="project" value="TreeGrafter"/>
</dbReference>
<dbReference type="InterPro" id="IPR027408">
    <property type="entry name" value="PNPase/RNase_PH_dom_sf"/>
</dbReference>
<dbReference type="SUPFAM" id="SSF54211">
    <property type="entry name" value="Ribosomal protein S5 domain 2-like"/>
    <property type="match status" value="1"/>
</dbReference>
<evidence type="ECO:0000256" key="5">
    <source>
        <dbReference type="ARBA" id="ARBA00022884"/>
    </source>
</evidence>
<dbReference type="InterPro" id="IPR020568">
    <property type="entry name" value="Ribosomal_Su5_D2-typ_SF"/>
</dbReference>
<feature type="compositionally biased region" description="Low complexity" evidence="7">
    <location>
        <begin position="500"/>
        <end position="517"/>
    </location>
</feature>
<dbReference type="GO" id="GO:0035925">
    <property type="term" value="F:mRNA 3'-UTR AU-rich region binding"/>
    <property type="evidence" value="ECO:0007669"/>
    <property type="project" value="TreeGrafter"/>
</dbReference>
<proteinExistence type="inferred from homology"/>